<reference evidence="2" key="1">
    <citation type="submission" date="2021-02" db="EMBL/GenBank/DDBJ databases">
        <authorList>
            <person name="Dougan E. K."/>
            <person name="Rhodes N."/>
            <person name="Thang M."/>
            <person name="Chan C."/>
        </authorList>
    </citation>
    <scope>NUCLEOTIDE SEQUENCE</scope>
</reference>
<keyword evidence="1" id="KW-0812">Transmembrane</keyword>
<keyword evidence="3" id="KW-1185">Reference proteome</keyword>
<organism evidence="2 3">
    <name type="scientific">Symbiodinium necroappetens</name>
    <dbReference type="NCBI Taxonomy" id="1628268"/>
    <lineage>
        <taxon>Eukaryota</taxon>
        <taxon>Sar</taxon>
        <taxon>Alveolata</taxon>
        <taxon>Dinophyceae</taxon>
        <taxon>Suessiales</taxon>
        <taxon>Symbiodiniaceae</taxon>
        <taxon>Symbiodinium</taxon>
    </lineage>
</organism>
<name>A0A812Y807_9DINO</name>
<evidence type="ECO:0000313" key="2">
    <source>
        <dbReference type="EMBL" id="CAE7775961.1"/>
    </source>
</evidence>
<keyword evidence="1" id="KW-0472">Membrane</keyword>
<feature type="transmembrane region" description="Helical" evidence="1">
    <location>
        <begin position="16"/>
        <end position="33"/>
    </location>
</feature>
<evidence type="ECO:0000313" key="3">
    <source>
        <dbReference type="Proteomes" id="UP000601435"/>
    </source>
</evidence>
<proteinExistence type="predicted"/>
<dbReference type="Proteomes" id="UP000601435">
    <property type="component" value="Unassembled WGS sequence"/>
</dbReference>
<dbReference type="EMBL" id="CAJNJA010041542">
    <property type="protein sequence ID" value="CAE7775961.1"/>
    <property type="molecule type" value="Genomic_DNA"/>
</dbReference>
<evidence type="ECO:0000256" key="1">
    <source>
        <dbReference type="SAM" id="Phobius"/>
    </source>
</evidence>
<keyword evidence="1" id="KW-1133">Transmembrane helix</keyword>
<protein>
    <submittedName>
        <fullName evidence="2">Uncharacterized protein</fullName>
    </submittedName>
</protein>
<comment type="caution">
    <text evidence="2">The sequence shown here is derived from an EMBL/GenBank/DDBJ whole genome shotgun (WGS) entry which is preliminary data.</text>
</comment>
<accession>A0A812Y807</accession>
<sequence>MARSCLRRCDTLKMTPTWVLLGLSVFVVGLLAIVTRRMTNSPHKIGSLLLVCMGSLTTCAALAETCLECYRDEGAESGTSAPEARRLRWATCSFRDLTAE</sequence>
<feature type="non-terminal residue" evidence="2">
    <location>
        <position position="100"/>
    </location>
</feature>
<gene>
    <name evidence="2" type="ORF">SNEC2469_LOCUS22707</name>
</gene>
<dbReference type="AlphaFoldDB" id="A0A812Y807"/>